<reference evidence="2" key="1">
    <citation type="journal article" date="2020" name="Stud. Mycol.">
        <title>101 Dothideomycetes genomes: a test case for predicting lifestyles and emergence of pathogens.</title>
        <authorList>
            <person name="Haridas S."/>
            <person name="Albert R."/>
            <person name="Binder M."/>
            <person name="Bloem J."/>
            <person name="Labutti K."/>
            <person name="Salamov A."/>
            <person name="Andreopoulos B."/>
            <person name="Baker S."/>
            <person name="Barry K."/>
            <person name="Bills G."/>
            <person name="Bluhm B."/>
            <person name="Cannon C."/>
            <person name="Castanera R."/>
            <person name="Culley D."/>
            <person name="Daum C."/>
            <person name="Ezra D."/>
            <person name="Gonzalez J."/>
            <person name="Henrissat B."/>
            <person name="Kuo A."/>
            <person name="Liang C."/>
            <person name="Lipzen A."/>
            <person name="Lutzoni F."/>
            <person name="Magnuson J."/>
            <person name="Mondo S."/>
            <person name="Nolan M."/>
            <person name="Ohm R."/>
            <person name="Pangilinan J."/>
            <person name="Park H.-J."/>
            <person name="Ramirez L."/>
            <person name="Alfaro M."/>
            <person name="Sun H."/>
            <person name="Tritt A."/>
            <person name="Yoshinaga Y."/>
            <person name="Zwiers L.-H."/>
            <person name="Turgeon B."/>
            <person name="Goodwin S."/>
            <person name="Spatafora J."/>
            <person name="Crous P."/>
            <person name="Grigoriev I."/>
        </authorList>
    </citation>
    <scope>NUCLEOTIDE SEQUENCE</scope>
    <source>
        <strain evidence="2">CBS 130266</strain>
    </source>
</reference>
<name>A0A9P4TYU9_9PEZI</name>
<keyword evidence="3" id="KW-1185">Reference proteome</keyword>
<organism evidence="2 3">
    <name type="scientific">Tothia fuscella</name>
    <dbReference type="NCBI Taxonomy" id="1048955"/>
    <lineage>
        <taxon>Eukaryota</taxon>
        <taxon>Fungi</taxon>
        <taxon>Dikarya</taxon>
        <taxon>Ascomycota</taxon>
        <taxon>Pezizomycotina</taxon>
        <taxon>Dothideomycetes</taxon>
        <taxon>Pleosporomycetidae</taxon>
        <taxon>Venturiales</taxon>
        <taxon>Cylindrosympodiaceae</taxon>
        <taxon>Tothia</taxon>
    </lineage>
</organism>
<sequence length="119" mass="13871">MQLSRLFLAVLSFGAVAIAAPADTAIDALASSAAPADYCDKVPERDGERRQCLNDPRFCERLRGRERDECDEYHRRRRGNGGQDRIECWEYRRGDLPERCLRECRERRNDRDGRPNWCP</sequence>
<feature type="chain" id="PRO_5040363986" evidence="1">
    <location>
        <begin position="20"/>
        <end position="119"/>
    </location>
</feature>
<accession>A0A9P4TYU9</accession>
<evidence type="ECO:0000313" key="2">
    <source>
        <dbReference type="EMBL" id="KAF2430237.1"/>
    </source>
</evidence>
<dbReference type="EMBL" id="MU007040">
    <property type="protein sequence ID" value="KAF2430237.1"/>
    <property type="molecule type" value="Genomic_DNA"/>
</dbReference>
<dbReference type="Proteomes" id="UP000800235">
    <property type="component" value="Unassembled WGS sequence"/>
</dbReference>
<evidence type="ECO:0000313" key="3">
    <source>
        <dbReference type="Proteomes" id="UP000800235"/>
    </source>
</evidence>
<evidence type="ECO:0000256" key="1">
    <source>
        <dbReference type="SAM" id="SignalP"/>
    </source>
</evidence>
<protein>
    <submittedName>
        <fullName evidence="2">Uncharacterized protein</fullName>
    </submittedName>
</protein>
<comment type="caution">
    <text evidence="2">The sequence shown here is derived from an EMBL/GenBank/DDBJ whole genome shotgun (WGS) entry which is preliminary data.</text>
</comment>
<feature type="signal peptide" evidence="1">
    <location>
        <begin position="1"/>
        <end position="19"/>
    </location>
</feature>
<dbReference type="AlphaFoldDB" id="A0A9P4TYU9"/>
<keyword evidence="1" id="KW-0732">Signal</keyword>
<gene>
    <name evidence="2" type="ORF">EJ08DRAFT_697529</name>
</gene>
<proteinExistence type="predicted"/>